<dbReference type="Proteomes" id="UP000735302">
    <property type="component" value="Unassembled WGS sequence"/>
</dbReference>
<sequence>MQPYPEEDQRIHGDMTPRQVELLRGFFKFYSQEIDFNHDALLLWDAKTVSQTSLAGDSHYGNCKIGEMTVINPFDMSHNVADNVNAKFCPYLATEMKRAAKISAYWETKRPSYLVDASKGLAGLFELADLEANEEARMSGAKEHETDQRRPVVGGMKGEQENGEFYIILPMTKATLKSEEFLKEARKKDLTPQHYWLHLAQDLVIKILKEVFSAELTEAPFTLNYESTAATNSMLMSSSLTSTSITIRDSTYGTVTFPPPQISLQCTCRHQVWQGRKNRKRKLKEELNLSGTFIHSLAFEKKVTERFPSSQAEKHKVEFSCYLMTSDGRTIAHDSKKDSRNRRSHLLIRLHPSQSYLEKFKPFYKQFRSVVIQLNMFELNVTKVKNPYKTSFGC</sequence>
<evidence type="ECO:0008006" key="3">
    <source>
        <dbReference type="Google" id="ProtNLM"/>
    </source>
</evidence>
<evidence type="ECO:0000313" key="1">
    <source>
        <dbReference type="EMBL" id="GFO01487.1"/>
    </source>
</evidence>
<comment type="caution">
    <text evidence="1">The sequence shown here is derived from an EMBL/GenBank/DDBJ whole genome shotgun (WGS) entry which is preliminary data.</text>
</comment>
<keyword evidence="2" id="KW-1185">Reference proteome</keyword>
<dbReference type="Gene3D" id="1.10.1410.10">
    <property type="match status" value="1"/>
</dbReference>
<protein>
    <recommendedName>
        <fullName evidence="3">PAP-associated domain-containing protein</fullName>
    </recommendedName>
</protein>
<evidence type="ECO:0000313" key="2">
    <source>
        <dbReference type="Proteomes" id="UP000735302"/>
    </source>
</evidence>
<dbReference type="GO" id="GO:1990817">
    <property type="term" value="F:poly(A) RNA polymerase activity"/>
    <property type="evidence" value="ECO:0007669"/>
    <property type="project" value="TreeGrafter"/>
</dbReference>
<reference evidence="1 2" key="1">
    <citation type="journal article" date="2021" name="Elife">
        <title>Chloroplast acquisition without the gene transfer in kleptoplastic sea slugs, Plakobranchus ocellatus.</title>
        <authorList>
            <person name="Maeda T."/>
            <person name="Takahashi S."/>
            <person name="Yoshida T."/>
            <person name="Shimamura S."/>
            <person name="Takaki Y."/>
            <person name="Nagai Y."/>
            <person name="Toyoda A."/>
            <person name="Suzuki Y."/>
            <person name="Arimoto A."/>
            <person name="Ishii H."/>
            <person name="Satoh N."/>
            <person name="Nishiyama T."/>
            <person name="Hasebe M."/>
            <person name="Maruyama T."/>
            <person name="Minagawa J."/>
            <person name="Obokata J."/>
            <person name="Shigenobu S."/>
        </authorList>
    </citation>
    <scope>NUCLEOTIDE SEQUENCE [LARGE SCALE GENOMIC DNA]</scope>
</reference>
<dbReference type="GO" id="GO:0031123">
    <property type="term" value="P:RNA 3'-end processing"/>
    <property type="evidence" value="ECO:0007669"/>
    <property type="project" value="TreeGrafter"/>
</dbReference>
<proteinExistence type="predicted"/>
<dbReference type="EMBL" id="BLXT01003294">
    <property type="protein sequence ID" value="GFO01487.1"/>
    <property type="molecule type" value="Genomic_DNA"/>
</dbReference>
<name>A0AAV4A3P3_9GAST</name>
<gene>
    <name evidence="1" type="ORF">PoB_002799200</name>
</gene>
<dbReference type="AlphaFoldDB" id="A0AAV4A3P3"/>
<dbReference type="PANTHER" id="PTHR12271">
    <property type="entry name" value="POLY A POLYMERASE CID PAP -RELATED"/>
    <property type="match status" value="1"/>
</dbReference>
<dbReference type="SUPFAM" id="SSF81631">
    <property type="entry name" value="PAP/OAS1 substrate-binding domain"/>
    <property type="match status" value="1"/>
</dbReference>
<accession>A0AAV4A3P3</accession>
<dbReference type="PANTHER" id="PTHR12271:SF127">
    <property type="entry name" value="SPECKLE TARGETED PIP5K1A-REGULATED POLY(A) POLYMERASE"/>
    <property type="match status" value="1"/>
</dbReference>
<organism evidence="1 2">
    <name type="scientific">Plakobranchus ocellatus</name>
    <dbReference type="NCBI Taxonomy" id="259542"/>
    <lineage>
        <taxon>Eukaryota</taxon>
        <taxon>Metazoa</taxon>
        <taxon>Spiralia</taxon>
        <taxon>Lophotrochozoa</taxon>
        <taxon>Mollusca</taxon>
        <taxon>Gastropoda</taxon>
        <taxon>Heterobranchia</taxon>
        <taxon>Euthyneura</taxon>
        <taxon>Panpulmonata</taxon>
        <taxon>Sacoglossa</taxon>
        <taxon>Placobranchoidea</taxon>
        <taxon>Plakobranchidae</taxon>
        <taxon>Plakobranchus</taxon>
    </lineage>
</organism>